<reference evidence="3" key="1">
    <citation type="submission" date="2022-12" db="EMBL/GenBank/DDBJ databases">
        <title>Isolation and characterisation of novel Methanocorpusculum spp. from native Australian herbivores indicates the genus is ancestrally host-associated.</title>
        <authorList>
            <person name="Volmer J.G."/>
            <person name="Soo R.M."/>
            <person name="Evans P.N."/>
            <person name="Hoedt E.C."/>
            <person name="Astorga Alsina A.L."/>
            <person name="Woodcroft B.J."/>
            <person name="Tyson G.W."/>
            <person name="Hugenholtz P."/>
            <person name="Morrison M."/>
        </authorList>
    </citation>
    <scope>NUCLEOTIDE SEQUENCE</scope>
    <source>
        <strain evidence="3">CW153</strain>
    </source>
</reference>
<dbReference type="Proteomes" id="UP001141336">
    <property type="component" value="Unassembled WGS sequence"/>
</dbReference>
<evidence type="ECO:0000313" key="4">
    <source>
        <dbReference type="Proteomes" id="UP001141336"/>
    </source>
</evidence>
<proteinExistence type="predicted"/>
<comment type="caution">
    <text evidence="3">The sequence shown here is derived from an EMBL/GenBank/DDBJ whole genome shotgun (WGS) entry which is preliminary data.</text>
</comment>
<keyword evidence="2" id="KW-0501">Molybdenum cofactor biosynthesis</keyword>
<evidence type="ECO:0000313" key="3">
    <source>
        <dbReference type="EMBL" id="MCZ0862930.1"/>
    </source>
</evidence>
<dbReference type="Pfam" id="PF02634">
    <property type="entry name" value="FdhD-NarQ"/>
    <property type="match status" value="2"/>
</dbReference>
<dbReference type="InterPro" id="IPR003786">
    <property type="entry name" value="FdhD"/>
</dbReference>
<gene>
    <name evidence="3" type="primary">fdhD</name>
    <name evidence="3" type="ORF">O0S09_06655</name>
</gene>
<organism evidence="3 4">
    <name type="scientific">Methanocorpusculum vombati</name>
    <dbReference type="NCBI Taxonomy" id="3002864"/>
    <lineage>
        <taxon>Archaea</taxon>
        <taxon>Methanobacteriati</taxon>
        <taxon>Methanobacteriota</taxon>
        <taxon>Stenosarchaea group</taxon>
        <taxon>Methanomicrobia</taxon>
        <taxon>Methanomicrobiales</taxon>
        <taxon>Methanocorpusculaceae</taxon>
        <taxon>Methanocorpusculum</taxon>
    </lineage>
</organism>
<keyword evidence="1" id="KW-0963">Cytoplasm</keyword>
<dbReference type="PANTHER" id="PTHR30592">
    <property type="entry name" value="FORMATE DEHYDROGENASE"/>
    <property type="match status" value="1"/>
</dbReference>
<evidence type="ECO:0000256" key="2">
    <source>
        <dbReference type="ARBA" id="ARBA00023150"/>
    </source>
</evidence>
<dbReference type="SUPFAM" id="SSF53927">
    <property type="entry name" value="Cytidine deaminase-like"/>
    <property type="match status" value="2"/>
</dbReference>
<dbReference type="NCBIfam" id="TIGR00129">
    <property type="entry name" value="fdhD_narQ"/>
    <property type="match status" value="1"/>
</dbReference>
<sequence>MDEDMITSCKGYRYQDGSVSKIDDVVVREDAVTLFLNGKSYLRMVASRDMLPELGAGFFTAAGIAEKIVSVRTEGTEVFVEAELRCDVPPDGFSPAKPARCITTDGVRVAPEEIFALREALNTKVWKDTGGMHCAALWYDHRCVAVASDIGRHNAVDKVIGWMVLHNLPPEMCMLGSTGRQPAGMVTKAVNAGIPIVAARAAVTVKGAELAAASGVTLIGFVREGRFTVYTHPERVTDLRPETGKPMPAKDCGALAAPLPGLRYREGRTVPVEDAAVAESLVTLYLNGKEFIKTVVSCEFLREFAAGFFVDAGLVCSAPDIVSVRAEGTKVFVEAACTACVPGEMESAGGFAPLQAQRIAASGGTITPAEIFAIREAINAEVWDATGGLHCAVLFHDHKVVFLASDIGRHNAVDKVIGFMILAGLRPEECAIGSTGRQPAGMVTKAANAGVPIVVSRAAATDAGIAAAKACGVTLICFTRPPRFTVYAHPERVTGDFVMR</sequence>
<accession>A0ABT4IME7</accession>
<dbReference type="Gene3D" id="3.40.140.10">
    <property type="entry name" value="Cytidine Deaminase, domain 2"/>
    <property type="match status" value="2"/>
</dbReference>
<dbReference type="PANTHER" id="PTHR30592:SF1">
    <property type="entry name" value="SULFUR CARRIER PROTEIN FDHD"/>
    <property type="match status" value="1"/>
</dbReference>
<dbReference type="EMBL" id="JAPTGC010000007">
    <property type="protein sequence ID" value="MCZ0862930.1"/>
    <property type="molecule type" value="Genomic_DNA"/>
</dbReference>
<protein>
    <submittedName>
        <fullName evidence="3">Formate dehydrogenase accessory sulfurtransferase FdhD</fullName>
    </submittedName>
</protein>
<name>A0ABT4IME7_9EURY</name>
<dbReference type="InterPro" id="IPR016193">
    <property type="entry name" value="Cytidine_deaminase-like"/>
</dbReference>
<dbReference type="Gene3D" id="3.10.20.10">
    <property type="match status" value="2"/>
</dbReference>
<keyword evidence="4" id="KW-1185">Reference proteome</keyword>
<dbReference type="RefSeq" id="WP_268923186.1">
    <property type="nucleotide sequence ID" value="NZ_JAPTGC010000007.1"/>
</dbReference>
<evidence type="ECO:0000256" key="1">
    <source>
        <dbReference type="ARBA" id="ARBA00022490"/>
    </source>
</evidence>